<dbReference type="InterPro" id="IPR016024">
    <property type="entry name" value="ARM-type_fold"/>
</dbReference>
<dbReference type="VEuPathDB" id="AmoebaDB:NAEGRDRAFT_69805"/>
<dbReference type="STRING" id="5762.D2VLJ7"/>
<dbReference type="AlphaFoldDB" id="D2VLJ7"/>
<dbReference type="PANTHER" id="PTHR36029">
    <property type="entry name" value="TSET COMPLEX MEMBER TSTA"/>
    <property type="match status" value="1"/>
</dbReference>
<dbReference type="PANTHER" id="PTHR36029:SF1">
    <property type="entry name" value="PROTEIN TPLATE"/>
    <property type="match status" value="1"/>
</dbReference>
<dbReference type="OrthoDB" id="2018252at2759"/>
<dbReference type="InterPro" id="IPR037501">
    <property type="entry name" value="TPLATE"/>
</dbReference>
<dbReference type="InParanoid" id="D2VLJ7"/>
<accession>D2VLJ7</accession>
<dbReference type="GO" id="GO:0006897">
    <property type="term" value="P:endocytosis"/>
    <property type="evidence" value="ECO:0007669"/>
    <property type="project" value="InterPro"/>
</dbReference>
<dbReference type="RefSeq" id="XP_002675144.1">
    <property type="nucleotide sequence ID" value="XM_002675098.1"/>
</dbReference>
<dbReference type="KEGG" id="ngr:NAEGRDRAFT_69805"/>
<evidence type="ECO:0000313" key="2">
    <source>
        <dbReference type="Proteomes" id="UP000006671"/>
    </source>
</evidence>
<dbReference type="EMBL" id="GG738880">
    <property type="protein sequence ID" value="EFC42400.1"/>
    <property type="molecule type" value="Genomic_DNA"/>
</dbReference>
<organism evidence="2">
    <name type="scientific">Naegleria gruberi</name>
    <name type="common">Amoeba</name>
    <dbReference type="NCBI Taxonomy" id="5762"/>
    <lineage>
        <taxon>Eukaryota</taxon>
        <taxon>Discoba</taxon>
        <taxon>Heterolobosea</taxon>
        <taxon>Tetramitia</taxon>
        <taxon>Eutetramitia</taxon>
        <taxon>Vahlkampfiidae</taxon>
        <taxon>Naegleria</taxon>
    </lineage>
</organism>
<sequence>MELENISIAAELSSSDPTKQTNALLILHRLYTAGKDIQNYVSTVINAVLVKTSDPLVKKLCYQLIKGCAITSRHDWNFVMKVVVDDMTNSSANPDLCVWAFRTVVGLCGISTQLQEFFVKNRRQIEECLFKYGYDHVRIAALHFLKCLAISLRQSETLRSTAFQQNTSESSTAKYFSDWVIKSIKDDNQEIAFVGFEVLREFICGDCARHLHAESLPISVTKESMQWIAAMKPHFTILLSRLKCMDVRRRYPALRPITFISLYLQDEYSHQQLLDRSNSSFDNVMISVTNVLRPMLQSVECATVLETAHCILLTAMDSSMTSDLTACTNNLIDDATNAYLGLLYREESSFFYDDLMKDICSVLNTVRDKYTVCVKLVEHILKVSDNVNRMYILSSVVRTLIQCSINTRTKQHFLKLLDQLNEPVEIDLFLREGFISKIVTVPESQFEEQIRNELLFCLCREYLTQKPFTPKNDNNVEKNTDSAIDYSLIHAWLDVGIGICEFAMNSLTWKDSNGLIASISEFALVLTDLCGESYTSFNTNEDQRKKIQKILNKCLDIILKMKTEFAEVMSMCILSNYVELQKQAAGRESGDLVFDHTRFMISSTLKNSGGMSSKEKIETLLYCLLSVCLRFTPKLRDTFEYLKMLMEKQLDTRDDIADLIRKTLLKVDYAMKYNITRDNASKSDIELIYGKVFNKDHPIFKSYYSEEDERILTSYIEGIQQLNSIISNLHEQDLYQLKKGKQLLTATSANTKIRQTNIESKFHSVIISQPSDPICVTASYSVMPDSYTVFLHVKVHNNSPCDIFKTTAEVGLEGPLTLFEKTQQASSNIGDLSVNQSYEFDLEFTMSELGHYCFNIIIQCTHLKSSGTIDLLDEGNKQEGLVTIRCQPFKIKMAHVLTKPINLLHENFLTLWENFESSFHLKMAIPKIEGTGKNKSTIVKAKEFISQLMSGLHFCEIQQLDEATKVKQDDSMFQFCFAARSIFKDYVLLVVFGYAHHNGEHILCDFQFKTSSEPVYSCLHADKSPWFQDLVDANSHFYGDRRVFVIDPESYDRSFFDITNQFVFDKVRVNVMKKYNLNASKLNVLFLKRWDSTRIQE</sequence>
<reference evidence="1 2" key="1">
    <citation type="journal article" date="2010" name="Cell">
        <title>The genome of Naegleria gruberi illuminates early eukaryotic versatility.</title>
        <authorList>
            <person name="Fritz-Laylin L.K."/>
            <person name="Prochnik S.E."/>
            <person name="Ginger M.L."/>
            <person name="Dacks J.B."/>
            <person name="Carpenter M.L."/>
            <person name="Field M.C."/>
            <person name="Kuo A."/>
            <person name="Paredez A."/>
            <person name="Chapman J."/>
            <person name="Pham J."/>
            <person name="Shu S."/>
            <person name="Neupane R."/>
            <person name="Cipriano M."/>
            <person name="Mancuso J."/>
            <person name="Tu H."/>
            <person name="Salamov A."/>
            <person name="Lindquist E."/>
            <person name="Shapiro H."/>
            <person name="Lucas S."/>
            <person name="Grigoriev I.V."/>
            <person name="Cande W.Z."/>
            <person name="Fulton C."/>
            <person name="Rokhsar D.S."/>
            <person name="Dawson S.C."/>
        </authorList>
    </citation>
    <scope>NUCLEOTIDE SEQUENCE [LARGE SCALE GENOMIC DNA]</scope>
    <source>
        <strain evidence="1 2">NEG-M</strain>
    </source>
</reference>
<proteinExistence type="predicted"/>
<dbReference type="Proteomes" id="UP000006671">
    <property type="component" value="Unassembled WGS sequence"/>
</dbReference>
<dbReference type="OMA" id="WEIVCTG"/>
<keyword evidence="2" id="KW-1185">Reference proteome</keyword>
<evidence type="ECO:0000313" key="1">
    <source>
        <dbReference type="EMBL" id="EFC42400.1"/>
    </source>
</evidence>
<dbReference type="SUPFAM" id="SSF48371">
    <property type="entry name" value="ARM repeat"/>
    <property type="match status" value="1"/>
</dbReference>
<dbReference type="GeneID" id="8851886"/>
<protein>
    <submittedName>
        <fullName evidence="1">Predicted protein</fullName>
    </submittedName>
</protein>
<name>D2VLJ7_NAEGR</name>
<gene>
    <name evidence="1" type="ORF">NAEGRDRAFT_69805</name>
</gene>